<proteinExistence type="predicted"/>
<sequence>MVHLYWLRRKFSHWTFVNEFQKMLKRRDSCVLPYLCVMNVKDLGEDRLRHQNKVSLLCIYYADVLCCSRTNAVNMVF</sequence>
<dbReference type="EMBL" id="GBXM01075403">
    <property type="protein sequence ID" value="JAH33174.1"/>
    <property type="molecule type" value="Transcribed_RNA"/>
</dbReference>
<evidence type="ECO:0000313" key="1">
    <source>
        <dbReference type="EMBL" id="JAH33174.1"/>
    </source>
</evidence>
<organism evidence="1">
    <name type="scientific">Anguilla anguilla</name>
    <name type="common">European freshwater eel</name>
    <name type="synonym">Muraena anguilla</name>
    <dbReference type="NCBI Taxonomy" id="7936"/>
    <lineage>
        <taxon>Eukaryota</taxon>
        <taxon>Metazoa</taxon>
        <taxon>Chordata</taxon>
        <taxon>Craniata</taxon>
        <taxon>Vertebrata</taxon>
        <taxon>Euteleostomi</taxon>
        <taxon>Actinopterygii</taxon>
        <taxon>Neopterygii</taxon>
        <taxon>Teleostei</taxon>
        <taxon>Anguilliformes</taxon>
        <taxon>Anguillidae</taxon>
        <taxon>Anguilla</taxon>
    </lineage>
</organism>
<reference evidence="1" key="2">
    <citation type="journal article" date="2015" name="Fish Shellfish Immunol.">
        <title>Early steps in the European eel (Anguilla anguilla)-Vibrio vulnificus interaction in the gills: Role of the RtxA13 toxin.</title>
        <authorList>
            <person name="Callol A."/>
            <person name="Pajuelo D."/>
            <person name="Ebbesson L."/>
            <person name="Teles M."/>
            <person name="MacKenzie S."/>
            <person name="Amaro C."/>
        </authorList>
    </citation>
    <scope>NUCLEOTIDE SEQUENCE</scope>
</reference>
<dbReference type="AlphaFoldDB" id="A0A0E9RVL6"/>
<reference evidence="1" key="1">
    <citation type="submission" date="2014-11" db="EMBL/GenBank/DDBJ databases">
        <authorList>
            <person name="Amaro Gonzalez C."/>
        </authorList>
    </citation>
    <scope>NUCLEOTIDE SEQUENCE</scope>
</reference>
<protein>
    <submittedName>
        <fullName evidence="1">Uncharacterized protein</fullName>
    </submittedName>
</protein>
<name>A0A0E9RVL6_ANGAN</name>
<accession>A0A0E9RVL6</accession>